<accession>A0A9P3GAR4</accession>
<sequence>MPMYDPTLTQHATGAAIKTVEAHQDPQEITYHASWYCPFTHRGWITLEEKNIPYQYREINIYKHDENYDHFLEINPKGLVPALEYHGKALGESLILTEFLEDAYPEAQPALWPADAFERAYARLWVDYVAKSIVPAYFRLIQAQGEERQAAAREEYYKILRTFADLVKGPYFLGEQFSFVDVAIAPFVVRDTVLKVKRGYERAEVGEKWKAYAETVEKRPSVVKTTSNIEDIIQFYGPYLRDEADSQIAKATRQGNAI</sequence>
<dbReference type="InterPro" id="IPR036249">
    <property type="entry name" value="Thioredoxin-like_sf"/>
</dbReference>
<organism evidence="3 4">
    <name type="scientific">Phanerochaete sordida</name>
    <dbReference type="NCBI Taxonomy" id="48140"/>
    <lineage>
        <taxon>Eukaryota</taxon>
        <taxon>Fungi</taxon>
        <taxon>Dikarya</taxon>
        <taxon>Basidiomycota</taxon>
        <taxon>Agaricomycotina</taxon>
        <taxon>Agaricomycetes</taxon>
        <taxon>Polyporales</taxon>
        <taxon>Phanerochaetaceae</taxon>
        <taxon>Phanerochaete</taxon>
    </lineage>
</organism>
<name>A0A9P3GAR4_9APHY</name>
<dbReference type="Pfam" id="PF13410">
    <property type="entry name" value="GST_C_2"/>
    <property type="match status" value="1"/>
</dbReference>
<protein>
    <submittedName>
        <fullName evidence="3">Glutathione S-transferase family protein</fullName>
    </submittedName>
</protein>
<proteinExistence type="predicted"/>
<dbReference type="PROSITE" id="PS50404">
    <property type="entry name" value="GST_NTER"/>
    <property type="match status" value="1"/>
</dbReference>
<dbReference type="Gene3D" id="1.20.1050.10">
    <property type="match status" value="1"/>
</dbReference>
<dbReference type="InterPro" id="IPR004045">
    <property type="entry name" value="Glutathione_S-Trfase_N"/>
</dbReference>
<dbReference type="SFLD" id="SFLDG00358">
    <property type="entry name" value="Main_(cytGST)"/>
    <property type="match status" value="1"/>
</dbReference>
<dbReference type="CDD" id="cd00570">
    <property type="entry name" value="GST_N_family"/>
    <property type="match status" value="1"/>
</dbReference>
<dbReference type="PROSITE" id="PS51354">
    <property type="entry name" value="GLUTAREDOXIN_2"/>
    <property type="match status" value="1"/>
</dbReference>
<keyword evidence="4" id="KW-1185">Reference proteome</keyword>
<evidence type="ECO:0000259" key="2">
    <source>
        <dbReference type="PROSITE" id="PS50405"/>
    </source>
</evidence>
<dbReference type="SUPFAM" id="SSF47616">
    <property type="entry name" value="GST C-terminal domain-like"/>
    <property type="match status" value="1"/>
</dbReference>
<dbReference type="SFLD" id="SFLDS00019">
    <property type="entry name" value="Glutathione_Transferase_(cytos"/>
    <property type="match status" value="1"/>
</dbReference>
<dbReference type="Gene3D" id="3.40.30.10">
    <property type="entry name" value="Glutaredoxin"/>
    <property type="match status" value="1"/>
</dbReference>
<dbReference type="InterPro" id="IPR010987">
    <property type="entry name" value="Glutathione-S-Trfase_C-like"/>
</dbReference>
<evidence type="ECO:0000313" key="3">
    <source>
        <dbReference type="EMBL" id="GJE91431.1"/>
    </source>
</evidence>
<evidence type="ECO:0000259" key="1">
    <source>
        <dbReference type="PROSITE" id="PS50404"/>
    </source>
</evidence>
<comment type="caution">
    <text evidence="3">The sequence shown here is derived from an EMBL/GenBank/DDBJ whole genome shotgun (WGS) entry which is preliminary data.</text>
</comment>
<dbReference type="InterPro" id="IPR050983">
    <property type="entry name" value="GST_Omega/HSP26"/>
</dbReference>
<dbReference type="AlphaFoldDB" id="A0A9P3GAR4"/>
<dbReference type="Pfam" id="PF13409">
    <property type="entry name" value="GST_N_2"/>
    <property type="match status" value="1"/>
</dbReference>
<dbReference type="SUPFAM" id="SSF52833">
    <property type="entry name" value="Thioredoxin-like"/>
    <property type="match status" value="1"/>
</dbReference>
<gene>
    <name evidence="3" type="ORF">PsYK624_075810</name>
</gene>
<dbReference type="GO" id="GO:0005737">
    <property type="term" value="C:cytoplasm"/>
    <property type="evidence" value="ECO:0007669"/>
    <property type="project" value="TreeGrafter"/>
</dbReference>
<dbReference type="PANTHER" id="PTHR43968">
    <property type="match status" value="1"/>
</dbReference>
<dbReference type="OrthoDB" id="422574at2759"/>
<evidence type="ECO:0000313" key="4">
    <source>
        <dbReference type="Proteomes" id="UP000703269"/>
    </source>
</evidence>
<dbReference type="PANTHER" id="PTHR43968:SF6">
    <property type="entry name" value="GLUTATHIONE S-TRANSFERASE OMEGA"/>
    <property type="match status" value="1"/>
</dbReference>
<dbReference type="PROSITE" id="PS50405">
    <property type="entry name" value="GST_CTER"/>
    <property type="match status" value="1"/>
</dbReference>
<dbReference type="Proteomes" id="UP000703269">
    <property type="component" value="Unassembled WGS sequence"/>
</dbReference>
<dbReference type="EMBL" id="BPQB01000021">
    <property type="protein sequence ID" value="GJE91431.1"/>
    <property type="molecule type" value="Genomic_DNA"/>
</dbReference>
<dbReference type="InterPro" id="IPR036282">
    <property type="entry name" value="Glutathione-S-Trfase_C_sf"/>
</dbReference>
<feature type="domain" description="GST C-terminal" evidence="2">
    <location>
        <begin position="115"/>
        <end position="239"/>
    </location>
</feature>
<reference evidence="3 4" key="1">
    <citation type="submission" date="2021-08" db="EMBL/GenBank/DDBJ databases">
        <title>Draft Genome Sequence of Phanerochaete sordida strain YK-624.</title>
        <authorList>
            <person name="Mori T."/>
            <person name="Dohra H."/>
            <person name="Suzuki T."/>
            <person name="Kawagishi H."/>
            <person name="Hirai H."/>
        </authorList>
    </citation>
    <scope>NUCLEOTIDE SEQUENCE [LARGE SCALE GENOMIC DNA]</scope>
    <source>
        <strain evidence="3 4">YK-624</strain>
    </source>
</reference>
<feature type="domain" description="GST N-terminal" evidence="1">
    <location>
        <begin position="27"/>
        <end position="108"/>
    </location>
</feature>
<dbReference type="InterPro" id="IPR040079">
    <property type="entry name" value="Glutathione_S-Trfase"/>
</dbReference>